<reference evidence="2 3" key="1">
    <citation type="submission" date="2024-08" db="EMBL/GenBank/DDBJ databases">
        <authorList>
            <person name="Lu H."/>
        </authorList>
    </citation>
    <scope>NUCLEOTIDE SEQUENCE [LARGE SCALE GENOMIC DNA]</scope>
    <source>
        <strain evidence="2 3">LYH14W</strain>
    </source>
</reference>
<evidence type="ECO:0000313" key="3">
    <source>
        <dbReference type="Proteomes" id="UP001606210"/>
    </source>
</evidence>
<keyword evidence="1" id="KW-0812">Transmembrane</keyword>
<evidence type="ECO:0000256" key="1">
    <source>
        <dbReference type="SAM" id="Phobius"/>
    </source>
</evidence>
<dbReference type="SUPFAM" id="SSF54523">
    <property type="entry name" value="Pili subunits"/>
    <property type="match status" value="1"/>
</dbReference>
<feature type="transmembrane region" description="Helical" evidence="1">
    <location>
        <begin position="6"/>
        <end position="31"/>
    </location>
</feature>
<dbReference type="Pfam" id="PF07963">
    <property type="entry name" value="N_methyl"/>
    <property type="match status" value="1"/>
</dbReference>
<dbReference type="Proteomes" id="UP001606210">
    <property type="component" value="Unassembled WGS sequence"/>
</dbReference>
<keyword evidence="1" id="KW-0472">Membrane</keyword>
<sequence>MLNVSRGYSLIELLVVLGILGLLATLAMPMAEMTVQRERERELRRAVWEIRDAIDAYKKARDTGAVVESSPSHYPPTLAALTELRDDARADRLGQPIRFLRRVPRDPFAPADLPAERTWGLRSYQSEAGRPQPGVDVYDVYSLSDRVGLNGVPLRDW</sequence>
<organism evidence="2 3">
    <name type="scientific">Pelomonas parva</name>
    <dbReference type="NCBI Taxonomy" id="3299032"/>
    <lineage>
        <taxon>Bacteria</taxon>
        <taxon>Pseudomonadati</taxon>
        <taxon>Pseudomonadota</taxon>
        <taxon>Betaproteobacteria</taxon>
        <taxon>Burkholderiales</taxon>
        <taxon>Sphaerotilaceae</taxon>
        <taxon>Roseateles</taxon>
    </lineage>
</organism>
<dbReference type="InterPro" id="IPR045584">
    <property type="entry name" value="Pilin-like"/>
</dbReference>
<accession>A0ABW7FA04</accession>
<keyword evidence="3" id="KW-1185">Reference proteome</keyword>
<dbReference type="Gene3D" id="3.30.700.10">
    <property type="entry name" value="Glycoprotein, Type 4 Pilin"/>
    <property type="match status" value="1"/>
</dbReference>
<gene>
    <name evidence="2" type="ORF">ACG00Y_26360</name>
</gene>
<dbReference type="NCBIfam" id="TIGR02532">
    <property type="entry name" value="IV_pilin_GFxxxE"/>
    <property type="match status" value="1"/>
</dbReference>
<protein>
    <submittedName>
        <fullName evidence="2">Prepilin-type N-terminal cleavage/methylation domain-containing protein</fullName>
    </submittedName>
</protein>
<dbReference type="RefSeq" id="WP_394484195.1">
    <property type="nucleotide sequence ID" value="NZ_JBIGHV010000012.1"/>
</dbReference>
<proteinExistence type="predicted"/>
<keyword evidence="1" id="KW-1133">Transmembrane helix</keyword>
<dbReference type="PROSITE" id="PS00409">
    <property type="entry name" value="PROKAR_NTER_METHYL"/>
    <property type="match status" value="1"/>
</dbReference>
<dbReference type="EMBL" id="JBIGHV010000012">
    <property type="protein sequence ID" value="MFG6433458.1"/>
    <property type="molecule type" value="Genomic_DNA"/>
</dbReference>
<evidence type="ECO:0000313" key="2">
    <source>
        <dbReference type="EMBL" id="MFG6433458.1"/>
    </source>
</evidence>
<name>A0ABW7FA04_9BURK</name>
<dbReference type="InterPro" id="IPR012902">
    <property type="entry name" value="N_methyl_site"/>
</dbReference>
<comment type="caution">
    <text evidence="2">The sequence shown here is derived from an EMBL/GenBank/DDBJ whole genome shotgun (WGS) entry which is preliminary data.</text>
</comment>